<keyword evidence="4" id="KW-1185">Reference proteome</keyword>
<sequence length="232" mass="26034">MDDASEVVIVTVVNPSVTMTMTATSTNAAAVRASVAVIVDHLRDSLSECRPSFDWHSLRPFLWAVSILGTACSFLVLASNLQFPRAPGVYDRTRIFPDSSGPEVDKTPETLPKDQSAENLTAATETDKNVRTHKHKNNVYNTQDSSVDRSMTPVSETFLFQSIFAFFRSLLLHLLLQSFDFRTSTAYISNQTFNTIIVWLANVCLECSMHGFRRYGEQKKEVAVDEDDFEHI</sequence>
<name>A0ABR4BAM5_9LECA</name>
<protein>
    <submittedName>
        <fullName evidence="3">Uncharacterized protein</fullName>
    </submittedName>
</protein>
<keyword evidence="2" id="KW-0472">Membrane</keyword>
<evidence type="ECO:0000313" key="3">
    <source>
        <dbReference type="EMBL" id="KAL2054467.1"/>
    </source>
</evidence>
<evidence type="ECO:0000256" key="1">
    <source>
        <dbReference type="SAM" id="MobiDB-lite"/>
    </source>
</evidence>
<accession>A0ABR4BAM5</accession>
<feature type="transmembrane region" description="Helical" evidence="2">
    <location>
        <begin position="61"/>
        <end position="83"/>
    </location>
</feature>
<evidence type="ECO:0000313" key="4">
    <source>
        <dbReference type="Proteomes" id="UP001590951"/>
    </source>
</evidence>
<organism evidence="3 4">
    <name type="scientific">Lepraria finkii</name>
    <dbReference type="NCBI Taxonomy" id="1340010"/>
    <lineage>
        <taxon>Eukaryota</taxon>
        <taxon>Fungi</taxon>
        <taxon>Dikarya</taxon>
        <taxon>Ascomycota</taxon>
        <taxon>Pezizomycotina</taxon>
        <taxon>Lecanoromycetes</taxon>
        <taxon>OSLEUM clade</taxon>
        <taxon>Lecanoromycetidae</taxon>
        <taxon>Lecanorales</taxon>
        <taxon>Lecanorineae</taxon>
        <taxon>Stereocaulaceae</taxon>
        <taxon>Lepraria</taxon>
    </lineage>
</organism>
<proteinExistence type="predicted"/>
<dbReference type="Proteomes" id="UP001590951">
    <property type="component" value="Unassembled WGS sequence"/>
</dbReference>
<keyword evidence="2" id="KW-1133">Transmembrane helix</keyword>
<feature type="compositionally biased region" description="Basic and acidic residues" evidence="1">
    <location>
        <begin position="103"/>
        <end position="116"/>
    </location>
</feature>
<comment type="caution">
    <text evidence="3">The sequence shown here is derived from an EMBL/GenBank/DDBJ whole genome shotgun (WGS) entry which is preliminary data.</text>
</comment>
<feature type="region of interest" description="Disordered" evidence="1">
    <location>
        <begin position="97"/>
        <end position="120"/>
    </location>
</feature>
<dbReference type="EMBL" id="JBHFEH010000015">
    <property type="protein sequence ID" value="KAL2054467.1"/>
    <property type="molecule type" value="Genomic_DNA"/>
</dbReference>
<reference evidence="3 4" key="1">
    <citation type="submission" date="2024-09" db="EMBL/GenBank/DDBJ databases">
        <title>Rethinking Asexuality: The Enigmatic Case of Functional Sexual Genes in Lepraria (Stereocaulaceae).</title>
        <authorList>
            <person name="Doellman M."/>
            <person name="Sun Y."/>
            <person name="Barcenas-Pena A."/>
            <person name="Lumbsch H.T."/>
            <person name="Grewe F."/>
        </authorList>
    </citation>
    <scope>NUCLEOTIDE SEQUENCE [LARGE SCALE GENOMIC DNA]</scope>
    <source>
        <strain evidence="3 4">Grewe 0041</strain>
    </source>
</reference>
<evidence type="ECO:0000256" key="2">
    <source>
        <dbReference type="SAM" id="Phobius"/>
    </source>
</evidence>
<gene>
    <name evidence="3" type="ORF">ABVK25_005215</name>
</gene>
<keyword evidence="2" id="KW-0812">Transmembrane</keyword>